<evidence type="ECO:0000256" key="1">
    <source>
        <dbReference type="ARBA" id="ARBA00022833"/>
    </source>
</evidence>
<dbReference type="NCBIfam" id="TIGR00449">
    <property type="entry name" value="tgt_general"/>
    <property type="match status" value="3"/>
</dbReference>
<keyword evidence="1" id="KW-0862">Zinc</keyword>
<reference evidence="4" key="1">
    <citation type="submission" date="2021-01" db="EMBL/GenBank/DDBJ databases">
        <authorList>
            <person name="Corre E."/>
            <person name="Pelletier E."/>
            <person name="Niang G."/>
            <person name="Scheremetjew M."/>
            <person name="Finn R."/>
            <person name="Kale V."/>
            <person name="Holt S."/>
            <person name="Cochrane G."/>
            <person name="Meng A."/>
            <person name="Brown T."/>
            <person name="Cohen L."/>
        </authorList>
    </citation>
    <scope>NUCLEOTIDE SEQUENCE</scope>
    <source>
        <strain evidence="4">10249 10 AB</strain>
    </source>
</reference>
<dbReference type="InterPro" id="IPR002616">
    <property type="entry name" value="tRNA_ribo_trans-like"/>
</dbReference>
<dbReference type="GO" id="GO:0006400">
    <property type="term" value="P:tRNA modification"/>
    <property type="evidence" value="ECO:0007669"/>
    <property type="project" value="InterPro"/>
</dbReference>
<dbReference type="PANTHER" id="PTHR43530">
    <property type="entry name" value="QUEUINE TRNA-RIBOSYLTRANSFERASE CATALYTIC SUBUNIT 1"/>
    <property type="match status" value="1"/>
</dbReference>
<dbReference type="AlphaFoldDB" id="A0A7S4EHR6"/>
<feature type="region of interest" description="Disordered" evidence="2">
    <location>
        <begin position="169"/>
        <end position="197"/>
    </location>
</feature>
<feature type="domain" description="tRNA-guanine(15) transglycosylase-like" evidence="3">
    <location>
        <begin position="359"/>
        <end position="532"/>
    </location>
</feature>
<protein>
    <recommendedName>
        <fullName evidence="3">tRNA-guanine(15) transglycosylase-like domain-containing protein</fullName>
    </recommendedName>
</protein>
<feature type="region of interest" description="Disordered" evidence="2">
    <location>
        <begin position="325"/>
        <end position="362"/>
    </location>
</feature>
<dbReference type="PANTHER" id="PTHR43530:SF1">
    <property type="entry name" value="QUEUINE TRNA-RIBOSYLTRANSFERASE CATALYTIC SUBUNIT 1"/>
    <property type="match status" value="1"/>
</dbReference>
<proteinExistence type="predicted"/>
<evidence type="ECO:0000313" key="4">
    <source>
        <dbReference type="EMBL" id="CAE0713667.1"/>
    </source>
</evidence>
<evidence type="ECO:0000259" key="3">
    <source>
        <dbReference type="Pfam" id="PF01702"/>
    </source>
</evidence>
<feature type="compositionally biased region" description="Polar residues" evidence="2">
    <location>
        <begin position="183"/>
        <end position="192"/>
    </location>
</feature>
<feature type="compositionally biased region" description="Basic and acidic residues" evidence="2">
    <location>
        <begin position="1"/>
        <end position="19"/>
    </location>
</feature>
<dbReference type="SUPFAM" id="SSF51713">
    <property type="entry name" value="tRNA-guanine transglycosylase"/>
    <property type="match status" value="1"/>
</dbReference>
<gene>
    <name evidence="4" type="ORF">PAUS00366_LOCUS6419</name>
</gene>
<evidence type="ECO:0000256" key="2">
    <source>
        <dbReference type="SAM" id="MobiDB-lite"/>
    </source>
</evidence>
<dbReference type="GO" id="GO:0008479">
    <property type="term" value="F:tRNA-guanosine(34) queuine transglycosylase activity"/>
    <property type="evidence" value="ECO:0007669"/>
    <property type="project" value="TreeGrafter"/>
</dbReference>
<dbReference type="Gene3D" id="3.20.20.105">
    <property type="entry name" value="Queuine tRNA-ribosyltransferase-like"/>
    <property type="match status" value="1"/>
</dbReference>
<name>A0A7S4EHR6_9STRA</name>
<dbReference type="EMBL" id="HBIX01008300">
    <property type="protein sequence ID" value="CAE0713667.1"/>
    <property type="molecule type" value="Transcribed_RNA"/>
</dbReference>
<sequence length="559" mass="62358">MKRKTPPENEEVKQDGKEEEKEDLYAPEPVKPEYLELPEELKEIDFQADGAAAWSKYAPYNPHRQLPITPLETEPDFSQDSPALCFHVHGIDGRARAATVHFPNGGPPVPTPRFMPVGTKGTLKGVLPDEIAGMKCPIILANTYHLEIQPGTELIDSVFNGLHNFMGGTMPSSDSSETKTDDPQSNSNANSTGKRRQRRLYNLLTDSGGFQMVSLASLSVVTENCVVFKSPYTGKPMMLRPEDSIRCQNDIGADIIMQLDDVISSVSIDDSRFKIATFRTLRWYDRCVKAHRAPERQNLFPIMQGHLDVSKGGLRELCLAGFKHRDQSSNSTKNDGTSKQEQQQEAEEEQEKQDATTTATTRKRRIPGFAIGGLAGGESKEDFWKVVDHACRHLPDDRPRYLMGVGYPLDLVVCTALGVDMYDCVYPTRTARFGVALVDEGQMKLKRHEFAPGNLIQNSNIPIDADCPCEACSRGISRGRLHALLKANNPIAAQLITQHNVTYMMGLVTRMRKAILQKEFPPFVREFMKKHFSDEDNNNGKIPEWVKDALDAAGIPLES</sequence>
<dbReference type="Pfam" id="PF01702">
    <property type="entry name" value="TGT"/>
    <property type="match status" value="2"/>
</dbReference>
<feature type="domain" description="tRNA-guanine(15) transglycosylase-like" evidence="3">
    <location>
        <begin position="94"/>
        <end position="324"/>
    </location>
</feature>
<organism evidence="4">
    <name type="scientific">Pseudo-nitzschia australis</name>
    <dbReference type="NCBI Taxonomy" id="44445"/>
    <lineage>
        <taxon>Eukaryota</taxon>
        <taxon>Sar</taxon>
        <taxon>Stramenopiles</taxon>
        <taxon>Ochrophyta</taxon>
        <taxon>Bacillariophyta</taxon>
        <taxon>Bacillariophyceae</taxon>
        <taxon>Bacillariophycidae</taxon>
        <taxon>Bacillariales</taxon>
        <taxon>Bacillariaceae</taxon>
        <taxon>Pseudo-nitzschia</taxon>
    </lineage>
</organism>
<dbReference type="InterPro" id="IPR036511">
    <property type="entry name" value="TGT-like_sf"/>
</dbReference>
<feature type="region of interest" description="Disordered" evidence="2">
    <location>
        <begin position="1"/>
        <end position="33"/>
    </location>
</feature>
<accession>A0A7S4EHR6</accession>
<dbReference type="GO" id="GO:0005829">
    <property type="term" value="C:cytosol"/>
    <property type="evidence" value="ECO:0007669"/>
    <property type="project" value="TreeGrafter"/>
</dbReference>